<sequence length="113" mass="12464">MDRKLEPCGTRTSLGPTRRSLLMISGVILSAASSDSSGIFSVPKNLGRKIFHVFISNTMHSRVEVTAAIHEYPNESDKTTKPQRGENEAFDSWHVLRIGCTDGVFISSILPFI</sequence>
<organism evidence="1">
    <name type="scientific">Opuntia streptacantha</name>
    <name type="common">Prickly pear cactus</name>
    <name type="synonym">Opuntia cardona</name>
    <dbReference type="NCBI Taxonomy" id="393608"/>
    <lineage>
        <taxon>Eukaryota</taxon>
        <taxon>Viridiplantae</taxon>
        <taxon>Streptophyta</taxon>
        <taxon>Embryophyta</taxon>
        <taxon>Tracheophyta</taxon>
        <taxon>Spermatophyta</taxon>
        <taxon>Magnoliopsida</taxon>
        <taxon>eudicotyledons</taxon>
        <taxon>Gunneridae</taxon>
        <taxon>Pentapetalae</taxon>
        <taxon>Caryophyllales</taxon>
        <taxon>Cactineae</taxon>
        <taxon>Cactaceae</taxon>
        <taxon>Opuntioideae</taxon>
        <taxon>Opuntia</taxon>
    </lineage>
</organism>
<dbReference type="AlphaFoldDB" id="A0A7C9AZC0"/>
<evidence type="ECO:0000313" key="1">
    <source>
        <dbReference type="EMBL" id="MBA4679894.1"/>
    </source>
</evidence>
<proteinExistence type="predicted"/>
<dbReference type="EMBL" id="GISG01285017">
    <property type="protein sequence ID" value="MBA4679894.1"/>
    <property type="molecule type" value="Transcribed_RNA"/>
</dbReference>
<accession>A0A7C9AZC0</accession>
<reference evidence="1" key="2">
    <citation type="submission" date="2020-07" db="EMBL/GenBank/DDBJ databases">
        <authorList>
            <person name="Vera ALvarez R."/>
            <person name="Arias-Moreno D.M."/>
            <person name="Jimenez-Jacinto V."/>
            <person name="Jimenez-Bremont J.F."/>
            <person name="Swaminathan K."/>
            <person name="Moose S.P."/>
            <person name="Guerrero-Gonzalez M.L."/>
            <person name="Marino-Ramirez L."/>
            <person name="Landsman D."/>
            <person name="Rodriguez-Kessler M."/>
            <person name="Delgado-Sanchez P."/>
        </authorList>
    </citation>
    <scope>NUCLEOTIDE SEQUENCE</scope>
    <source>
        <tissue evidence="1">Cladode</tissue>
    </source>
</reference>
<reference evidence="1" key="1">
    <citation type="journal article" date="2013" name="J. Plant Res.">
        <title>Effect of fungi and light on seed germination of three Opuntia species from semiarid lands of central Mexico.</title>
        <authorList>
            <person name="Delgado-Sanchez P."/>
            <person name="Jimenez-Bremont J.F."/>
            <person name="Guerrero-Gonzalez Mde L."/>
            <person name="Flores J."/>
        </authorList>
    </citation>
    <scope>NUCLEOTIDE SEQUENCE</scope>
    <source>
        <tissue evidence="1">Cladode</tissue>
    </source>
</reference>
<protein>
    <submittedName>
        <fullName evidence="1">Uncharacterized protein</fullName>
    </submittedName>
</protein>
<dbReference type="EMBL" id="GISG01285020">
    <property type="protein sequence ID" value="MBA4679897.1"/>
    <property type="molecule type" value="Transcribed_RNA"/>
</dbReference>
<name>A0A7C9AZC0_OPUST</name>
<dbReference type="EMBL" id="GISG01285019">
    <property type="protein sequence ID" value="MBA4679896.1"/>
    <property type="molecule type" value="Transcribed_RNA"/>
</dbReference>